<dbReference type="Proteomes" id="UP001050975">
    <property type="component" value="Unassembled WGS sequence"/>
</dbReference>
<comment type="caution">
    <text evidence="1">The sequence shown here is derived from an EMBL/GenBank/DDBJ whole genome shotgun (WGS) entry which is preliminary data.</text>
</comment>
<evidence type="ECO:0008006" key="3">
    <source>
        <dbReference type="Google" id="ProtNLM"/>
    </source>
</evidence>
<dbReference type="AlphaFoldDB" id="A0AAV3XI95"/>
<dbReference type="EMBL" id="BLAY01000091">
    <property type="protein sequence ID" value="GET40451.1"/>
    <property type="molecule type" value="Genomic_DNA"/>
</dbReference>
<reference evidence="1" key="1">
    <citation type="submission" date="2019-10" db="EMBL/GenBank/DDBJ databases">
        <title>Draft genome sequece of Microseira wollei NIES-4236.</title>
        <authorList>
            <person name="Yamaguchi H."/>
            <person name="Suzuki S."/>
            <person name="Kawachi M."/>
        </authorList>
    </citation>
    <scope>NUCLEOTIDE SEQUENCE</scope>
    <source>
        <strain evidence="1">NIES-4236</strain>
    </source>
</reference>
<protein>
    <recommendedName>
        <fullName evidence="3">Response regulatory domain-containing protein</fullName>
    </recommendedName>
</protein>
<organism evidence="1 2">
    <name type="scientific">Microseira wollei NIES-4236</name>
    <dbReference type="NCBI Taxonomy" id="2530354"/>
    <lineage>
        <taxon>Bacteria</taxon>
        <taxon>Bacillati</taxon>
        <taxon>Cyanobacteriota</taxon>
        <taxon>Cyanophyceae</taxon>
        <taxon>Oscillatoriophycideae</taxon>
        <taxon>Aerosakkonematales</taxon>
        <taxon>Aerosakkonemataceae</taxon>
        <taxon>Microseira</taxon>
    </lineage>
</organism>
<proteinExistence type="predicted"/>
<evidence type="ECO:0000313" key="2">
    <source>
        <dbReference type="Proteomes" id="UP001050975"/>
    </source>
</evidence>
<gene>
    <name evidence="1" type="ORF">MiSe_52600</name>
</gene>
<accession>A0AAV3XI95</accession>
<keyword evidence="2" id="KW-1185">Reference proteome</keyword>
<sequence>MMKNYLKPISLILLAAGSLSENQRLRAALDAEEYVFASATSLYHCLEAECHHPKVVLLDFSINASC</sequence>
<evidence type="ECO:0000313" key="1">
    <source>
        <dbReference type="EMBL" id="GET40451.1"/>
    </source>
</evidence>
<name>A0AAV3XI95_9CYAN</name>
<dbReference type="RefSeq" id="WP_226586288.1">
    <property type="nucleotide sequence ID" value="NZ_BLAY01000091.1"/>
</dbReference>